<dbReference type="Gene3D" id="1.20.140.10">
    <property type="entry name" value="Butyryl-CoA Dehydrogenase, subunit A, domain 3"/>
    <property type="match status" value="1"/>
</dbReference>
<evidence type="ECO:0000256" key="4">
    <source>
        <dbReference type="ARBA" id="ARBA00022827"/>
    </source>
</evidence>
<evidence type="ECO:0000313" key="8">
    <source>
        <dbReference type="Proteomes" id="UP000193083"/>
    </source>
</evidence>
<organism evidence="7 8">
    <name type="scientific">Mesorhizobium australicum</name>
    <dbReference type="NCBI Taxonomy" id="536018"/>
    <lineage>
        <taxon>Bacteria</taxon>
        <taxon>Pseudomonadati</taxon>
        <taxon>Pseudomonadota</taxon>
        <taxon>Alphaproteobacteria</taxon>
        <taxon>Hyphomicrobiales</taxon>
        <taxon>Phyllobacteriaceae</taxon>
        <taxon>Mesorhizobium</taxon>
    </lineage>
</organism>
<dbReference type="InterPro" id="IPR009100">
    <property type="entry name" value="AcylCoA_DH/oxidase_NM_dom_sf"/>
</dbReference>
<dbReference type="Gene3D" id="1.10.540.10">
    <property type="entry name" value="Acyl-CoA dehydrogenase/oxidase, N-terminal domain"/>
    <property type="match status" value="1"/>
</dbReference>
<accession>A0A1X7MTM2</accession>
<keyword evidence="5" id="KW-0560">Oxidoreductase</keyword>
<sequence>METDDIALASARRLFGDLADIQTILAAADDSWKERLWAGIEETGLNIAALPEERGGAGFGIGQSLALLRIAGNMALSAPLAETVLAGWMLGAAGLDMPAGRIAFAPASFCDEIALAPDGTLTGRIARLPFAGECAHAAMLAKGPAEGQVEGQAGLHVALVALDGAEVEMRQNLAYEAIGRVAFVATPVLAHAPAPRGFTAQTALLMGAAARSMQIAGALERMLLITAGYVTERRAFERTISKFQAVQHSVAQLAGEAAVALSAAASAAEALESLLGEGRGFDDAELVLEIASAKIRAASAARKGAAIAHQLHGAIGVTSEHILHRLTLRALAWRDDYGNESEWSLLLGQLVCRRGAGELWPLLASR</sequence>
<name>A0A1X7MTM2_9HYPH</name>
<evidence type="ECO:0000256" key="5">
    <source>
        <dbReference type="ARBA" id="ARBA00023002"/>
    </source>
</evidence>
<keyword evidence="8" id="KW-1185">Reference proteome</keyword>
<dbReference type="SUPFAM" id="SSF47203">
    <property type="entry name" value="Acyl-CoA dehydrogenase C-terminal domain-like"/>
    <property type="match status" value="1"/>
</dbReference>
<dbReference type="Proteomes" id="UP000193083">
    <property type="component" value="Unassembled WGS sequence"/>
</dbReference>
<comment type="cofactor">
    <cofactor evidence="1">
        <name>FAD</name>
        <dbReference type="ChEBI" id="CHEBI:57692"/>
    </cofactor>
</comment>
<dbReference type="InterPro" id="IPR009075">
    <property type="entry name" value="AcylCo_DH/oxidase_C"/>
</dbReference>
<dbReference type="Pfam" id="PF00441">
    <property type="entry name" value="Acyl-CoA_dh_1"/>
    <property type="match status" value="1"/>
</dbReference>
<evidence type="ECO:0000256" key="1">
    <source>
        <dbReference type="ARBA" id="ARBA00001974"/>
    </source>
</evidence>
<dbReference type="EMBL" id="FXBL01000004">
    <property type="protein sequence ID" value="SMH27681.1"/>
    <property type="molecule type" value="Genomic_DNA"/>
</dbReference>
<dbReference type="AlphaFoldDB" id="A0A1X7MTM2"/>
<dbReference type="PANTHER" id="PTHR43884">
    <property type="entry name" value="ACYL-COA DEHYDROGENASE"/>
    <property type="match status" value="1"/>
</dbReference>
<feature type="domain" description="Acyl-CoA dehydrogenase/oxidase C-terminal" evidence="6">
    <location>
        <begin position="200"/>
        <end position="332"/>
    </location>
</feature>
<dbReference type="RefSeq" id="WP_085462794.1">
    <property type="nucleotide sequence ID" value="NZ_FXBL01000004.1"/>
</dbReference>
<reference evidence="7 8" key="1">
    <citation type="submission" date="2017-04" db="EMBL/GenBank/DDBJ databases">
        <authorList>
            <person name="Afonso C.L."/>
            <person name="Miller P.J."/>
            <person name="Scott M.A."/>
            <person name="Spackman E."/>
            <person name="Goraichik I."/>
            <person name="Dimitrov K.M."/>
            <person name="Suarez D.L."/>
            <person name="Swayne D.E."/>
        </authorList>
    </citation>
    <scope>NUCLEOTIDE SEQUENCE [LARGE SCALE GENOMIC DNA]</scope>
    <source>
        <strain evidence="7 8">B5P</strain>
    </source>
</reference>
<keyword evidence="3" id="KW-0285">Flavoprotein</keyword>
<dbReference type="InterPro" id="IPR037069">
    <property type="entry name" value="AcylCoA_DH/ox_N_sf"/>
</dbReference>
<keyword evidence="4" id="KW-0274">FAD</keyword>
<evidence type="ECO:0000313" key="7">
    <source>
        <dbReference type="EMBL" id="SMH27681.1"/>
    </source>
</evidence>
<dbReference type="GO" id="GO:0003995">
    <property type="term" value="F:acyl-CoA dehydrogenase activity"/>
    <property type="evidence" value="ECO:0007669"/>
    <property type="project" value="TreeGrafter"/>
</dbReference>
<dbReference type="InterPro" id="IPR036250">
    <property type="entry name" value="AcylCo_DH-like_C"/>
</dbReference>
<protein>
    <submittedName>
        <fullName evidence="7">Acyl-CoA dehydrogenase</fullName>
    </submittedName>
</protein>
<evidence type="ECO:0000259" key="6">
    <source>
        <dbReference type="Pfam" id="PF00441"/>
    </source>
</evidence>
<evidence type="ECO:0000256" key="3">
    <source>
        <dbReference type="ARBA" id="ARBA00022630"/>
    </source>
</evidence>
<comment type="similarity">
    <text evidence="2">Belongs to the acyl-CoA dehydrogenase family.</text>
</comment>
<dbReference type="GO" id="GO:0050660">
    <property type="term" value="F:flavin adenine dinucleotide binding"/>
    <property type="evidence" value="ECO:0007669"/>
    <property type="project" value="InterPro"/>
</dbReference>
<proteinExistence type="inferred from homology"/>
<dbReference type="OrthoDB" id="9775090at2"/>
<dbReference type="SUPFAM" id="SSF56645">
    <property type="entry name" value="Acyl-CoA dehydrogenase NM domain-like"/>
    <property type="match status" value="1"/>
</dbReference>
<evidence type="ECO:0000256" key="2">
    <source>
        <dbReference type="ARBA" id="ARBA00009347"/>
    </source>
</evidence>
<dbReference type="PANTHER" id="PTHR43884:SF20">
    <property type="entry name" value="ACYL-COA DEHYDROGENASE FADE28"/>
    <property type="match status" value="1"/>
</dbReference>
<gene>
    <name evidence="7" type="ORF">SAMN02982922_0602</name>
</gene>